<evidence type="ECO:0000256" key="3">
    <source>
        <dbReference type="ARBA" id="ARBA00022475"/>
    </source>
</evidence>
<proteinExistence type="predicted"/>
<dbReference type="PANTHER" id="PTHR43266">
    <property type="entry name" value="MACROLIDE-EFFLUX PROTEIN"/>
    <property type="match status" value="1"/>
</dbReference>
<dbReference type="OrthoDB" id="2942684at2"/>
<gene>
    <name evidence="9" type="ORF">DL897_00495</name>
</gene>
<name>A0A364K8D9_9BACL</name>
<feature type="transmembrane region" description="Helical" evidence="7">
    <location>
        <begin position="75"/>
        <end position="94"/>
    </location>
</feature>
<feature type="transmembrane region" description="Helical" evidence="7">
    <location>
        <begin position="308"/>
        <end position="328"/>
    </location>
</feature>
<dbReference type="Pfam" id="PF07690">
    <property type="entry name" value="MFS_1"/>
    <property type="match status" value="1"/>
</dbReference>
<comment type="caution">
    <text evidence="9">The sequence shown here is derived from an EMBL/GenBank/DDBJ whole genome shotgun (WGS) entry which is preliminary data.</text>
</comment>
<organism evidence="9 10">
    <name type="scientific">Thermoflavimicrobium daqui</name>
    <dbReference type="NCBI Taxonomy" id="2137476"/>
    <lineage>
        <taxon>Bacteria</taxon>
        <taxon>Bacillati</taxon>
        <taxon>Bacillota</taxon>
        <taxon>Bacilli</taxon>
        <taxon>Bacillales</taxon>
        <taxon>Thermoactinomycetaceae</taxon>
        <taxon>Thermoflavimicrobium</taxon>
    </lineage>
</organism>
<feature type="transmembrane region" description="Helical" evidence="7">
    <location>
        <begin position="340"/>
        <end position="359"/>
    </location>
</feature>
<sequence length="402" mass="44344">MMNKRILWIITGKCLLENIAIWIRNMAILYFIMEQTKNDPTAVSMIQVSEYLPIFLIAFIGGTLADRWRPKRTMIISDCLSAASMILIIGLLDFGFWPAIYLATLLSAIFSQFTQPSAVVMLKQHLTDQELSQAISLIQGLTPIFVIIGPFIGTGIYGWLGIEASLYFFGGAFLFSAFLVSFLPSSKKDVSQTSSVWQDMKQGFLYLKQQQTLKTLTIMDFFIAIGLGIIQPLEVFIITQRLELAKESLQWFLMIGGIGSLIGAIITSHLLTRLKIKPTMSICLGVLSLCVFLEALSTWIPITASIRFIVGLTSTFLIVTLNTLVLQIVDKDYVGRVSGIMNPIFTGGTLIGIAIFSPLFKGTSIIVTAGIASLVILVSVLYSLRVHIPEKNQAVPPASISR</sequence>
<evidence type="ECO:0000256" key="2">
    <source>
        <dbReference type="ARBA" id="ARBA00022448"/>
    </source>
</evidence>
<evidence type="ECO:0000256" key="1">
    <source>
        <dbReference type="ARBA" id="ARBA00004651"/>
    </source>
</evidence>
<feature type="transmembrane region" description="Helical" evidence="7">
    <location>
        <begin position="51"/>
        <end position="68"/>
    </location>
</feature>
<evidence type="ECO:0000256" key="7">
    <source>
        <dbReference type="SAM" id="Phobius"/>
    </source>
</evidence>
<evidence type="ECO:0000313" key="10">
    <source>
        <dbReference type="Proteomes" id="UP000251213"/>
    </source>
</evidence>
<feature type="transmembrane region" description="Helical" evidence="7">
    <location>
        <begin position="218"/>
        <end position="239"/>
    </location>
</feature>
<dbReference type="AlphaFoldDB" id="A0A364K8D9"/>
<keyword evidence="3" id="KW-1003">Cell membrane</keyword>
<dbReference type="Gene3D" id="1.20.1250.20">
    <property type="entry name" value="MFS general substrate transporter like domains"/>
    <property type="match status" value="1"/>
</dbReference>
<evidence type="ECO:0000313" key="9">
    <source>
        <dbReference type="EMBL" id="RAL26565.1"/>
    </source>
</evidence>
<dbReference type="GO" id="GO:0022857">
    <property type="term" value="F:transmembrane transporter activity"/>
    <property type="evidence" value="ECO:0007669"/>
    <property type="project" value="InterPro"/>
</dbReference>
<comment type="subcellular location">
    <subcellularLocation>
        <location evidence="1">Cell membrane</location>
        <topology evidence="1">Multi-pass membrane protein</topology>
    </subcellularLocation>
</comment>
<dbReference type="InterPro" id="IPR020846">
    <property type="entry name" value="MFS_dom"/>
</dbReference>
<keyword evidence="10" id="KW-1185">Reference proteome</keyword>
<dbReference type="PROSITE" id="PS50850">
    <property type="entry name" value="MFS"/>
    <property type="match status" value="1"/>
</dbReference>
<keyword evidence="5 7" id="KW-1133">Transmembrane helix</keyword>
<feature type="transmembrane region" description="Helical" evidence="7">
    <location>
        <begin position="134"/>
        <end position="160"/>
    </location>
</feature>
<dbReference type="PANTHER" id="PTHR43266:SF8">
    <property type="entry name" value="MACROLIDE-EFFLUX PROTEIN"/>
    <property type="match status" value="1"/>
</dbReference>
<dbReference type="InterPro" id="IPR036259">
    <property type="entry name" value="MFS_trans_sf"/>
</dbReference>
<reference evidence="9 10" key="1">
    <citation type="submission" date="2018-06" db="EMBL/GenBank/DDBJ databases">
        <title>Thermoflavimicrobium daqus sp. nov., a thermophilic microbe isolated from Moutai-flavour Daqu.</title>
        <authorList>
            <person name="Wang X."/>
            <person name="Zhou H."/>
        </authorList>
    </citation>
    <scope>NUCLEOTIDE SEQUENCE [LARGE SCALE GENOMIC DNA]</scope>
    <source>
        <strain evidence="9 10">FBKL4.011</strain>
    </source>
</reference>
<dbReference type="CDD" id="cd06173">
    <property type="entry name" value="MFS_MefA_like"/>
    <property type="match status" value="1"/>
</dbReference>
<keyword evidence="4 7" id="KW-0812">Transmembrane</keyword>
<dbReference type="EMBL" id="QJKK01000001">
    <property type="protein sequence ID" value="RAL26565.1"/>
    <property type="molecule type" value="Genomic_DNA"/>
</dbReference>
<feature type="transmembrane region" description="Helical" evidence="7">
    <location>
        <begin position="251"/>
        <end position="271"/>
    </location>
</feature>
<feature type="transmembrane region" description="Helical" evidence="7">
    <location>
        <begin position="283"/>
        <end position="302"/>
    </location>
</feature>
<evidence type="ECO:0000256" key="5">
    <source>
        <dbReference type="ARBA" id="ARBA00022989"/>
    </source>
</evidence>
<reference evidence="9 10" key="2">
    <citation type="submission" date="2018-06" db="EMBL/GenBank/DDBJ databases">
        <authorList>
            <person name="Zhirakovskaya E."/>
        </authorList>
    </citation>
    <scope>NUCLEOTIDE SEQUENCE [LARGE SCALE GENOMIC DNA]</scope>
    <source>
        <strain evidence="9 10">FBKL4.011</strain>
    </source>
</reference>
<keyword evidence="6 7" id="KW-0472">Membrane</keyword>
<accession>A0A364K8D9</accession>
<evidence type="ECO:0000256" key="6">
    <source>
        <dbReference type="ARBA" id="ARBA00023136"/>
    </source>
</evidence>
<evidence type="ECO:0000256" key="4">
    <source>
        <dbReference type="ARBA" id="ARBA00022692"/>
    </source>
</evidence>
<feature type="transmembrane region" description="Helical" evidence="7">
    <location>
        <begin position="7"/>
        <end position="31"/>
    </location>
</feature>
<evidence type="ECO:0000259" key="8">
    <source>
        <dbReference type="PROSITE" id="PS50850"/>
    </source>
</evidence>
<keyword evidence="2" id="KW-0813">Transport</keyword>
<dbReference type="GO" id="GO:0005886">
    <property type="term" value="C:plasma membrane"/>
    <property type="evidence" value="ECO:0007669"/>
    <property type="project" value="UniProtKB-SubCell"/>
</dbReference>
<feature type="transmembrane region" description="Helical" evidence="7">
    <location>
        <begin position="166"/>
        <end position="183"/>
    </location>
</feature>
<dbReference type="InterPro" id="IPR011701">
    <property type="entry name" value="MFS"/>
</dbReference>
<dbReference type="SUPFAM" id="SSF103473">
    <property type="entry name" value="MFS general substrate transporter"/>
    <property type="match status" value="1"/>
</dbReference>
<protein>
    <submittedName>
        <fullName evidence="9">MFS transporter</fullName>
    </submittedName>
</protein>
<feature type="domain" description="Major facilitator superfamily (MFS) profile" evidence="8">
    <location>
        <begin position="212"/>
        <end position="402"/>
    </location>
</feature>
<dbReference type="Proteomes" id="UP000251213">
    <property type="component" value="Unassembled WGS sequence"/>
</dbReference>
<feature type="transmembrane region" description="Helical" evidence="7">
    <location>
        <begin position="365"/>
        <end position="384"/>
    </location>
</feature>
<feature type="transmembrane region" description="Helical" evidence="7">
    <location>
        <begin position="100"/>
        <end position="122"/>
    </location>
</feature>